<evidence type="ECO:0000256" key="1">
    <source>
        <dbReference type="SAM" id="SignalP"/>
    </source>
</evidence>
<dbReference type="InterPro" id="IPR027923">
    <property type="entry name" value="Hydrophob_seed_dom"/>
</dbReference>
<feature type="chain" id="PRO_5040328536" evidence="1">
    <location>
        <begin position="26"/>
        <end position="123"/>
    </location>
</feature>
<sequence>MASGSIASAALFLGLNLVLFNLALAGDVGRSLMACPSDALKLNACKDVFDLVHLRTGSSKRDSCCPVVRNLVNLDAAVCLCTDTVHSNVLGLNNPDINAAVKFLVIYCDTKLPKAFKCPPRNA</sequence>
<dbReference type="OrthoDB" id="696558at2759"/>
<protein>
    <submittedName>
        <fullName evidence="4">Lipid-binding protein AIR1</fullName>
    </submittedName>
</protein>
<dbReference type="InterPro" id="IPR051636">
    <property type="entry name" value="Plant_LTP/defense-related"/>
</dbReference>
<dbReference type="KEGG" id="soe:110778952"/>
<evidence type="ECO:0000313" key="4">
    <source>
        <dbReference type="RefSeq" id="XP_021839178.1"/>
    </source>
</evidence>
<feature type="signal peptide" evidence="1">
    <location>
        <begin position="1"/>
        <end position="25"/>
    </location>
</feature>
<dbReference type="InterPro" id="IPR036312">
    <property type="entry name" value="Bifun_inhib/LTP/seed_sf"/>
</dbReference>
<gene>
    <name evidence="4" type="primary">LOC110778952</name>
</gene>
<proteinExistence type="predicted"/>
<dbReference type="Pfam" id="PF14547">
    <property type="entry name" value="Hydrophob_seed"/>
    <property type="match status" value="1"/>
</dbReference>
<dbReference type="SUPFAM" id="SSF47699">
    <property type="entry name" value="Bifunctional inhibitor/lipid-transfer protein/seed storage 2S albumin"/>
    <property type="match status" value="1"/>
</dbReference>
<dbReference type="Proteomes" id="UP000813463">
    <property type="component" value="Chromosome 5"/>
</dbReference>
<name>A0A9R0HYH3_SPIOL</name>
<dbReference type="Gene3D" id="1.10.110.10">
    <property type="entry name" value="Plant lipid-transfer and hydrophobic proteins"/>
    <property type="match status" value="1"/>
</dbReference>
<reference evidence="3" key="1">
    <citation type="journal article" date="2021" name="Nat. Commun.">
        <title>Genomic analyses provide insights into spinach domestication and the genetic basis of agronomic traits.</title>
        <authorList>
            <person name="Cai X."/>
            <person name="Sun X."/>
            <person name="Xu C."/>
            <person name="Sun H."/>
            <person name="Wang X."/>
            <person name="Ge C."/>
            <person name="Zhang Z."/>
            <person name="Wang Q."/>
            <person name="Fei Z."/>
            <person name="Jiao C."/>
            <person name="Wang Q."/>
        </authorList>
    </citation>
    <scope>NUCLEOTIDE SEQUENCE [LARGE SCALE GENOMIC DNA]</scope>
    <source>
        <strain evidence="3">cv. Varoflay</strain>
    </source>
</reference>
<accession>A0A9R0HYH3</accession>
<evidence type="ECO:0000259" key="2">
    <source>
        <dbReference type="Pfam" id="PF14547"/>
    </source>
</evidence>
<dbReference type="RefSeq" id="XP_021839178.1">
    <property type="nucleotide sequence ID" value="XM_021983486.1"/>
</dbReference>
<dbReference type="PANTHER" id="PTHR31731">
    <property type="match status" value="1"/>
</dbReference>
<dbReference type="AlphaFoldDB" id="A0A9R0HYH3"/>
<dbReference type="CDD" id="cd01958">
    <property type="entry name" value="HPS_like"/>
    <property type="match status" value="1"/>
</dbReference>
<reference evidence="4" key="2">
    <citation type="submission" date="2025-08" db="UniProtKB">
        <authorList>
            <consortium name="RefSeq"/>
        </authorList>
    </citation>
    <scope>IDENTIFICATION</scope>
    <source>
        <tissue evidence="4">Leaf</tissue>
    </source>
</reference>
<evidence type="ECO:0000313" key="3">
    <source>
        <dbReference type="Proteomes" id="UP000813463"/>
    </source>
</evidence>
<dbReference type="GeneID" id="110778952"/>
<feature type="domain" description="Hydrophobic seed protein" evidence="2">
    <location>
        <begin position="35"/>
        <end position="119"/>
    </location>
</feature>
<keyword evidence="1" id="KW-0732">Signal</keyword>
<keyword evidence="3" id="KW-1185">Reference proteome</keyword>
<organism evidence="3 4">
    <name type="scientific">Spinacia oleracea</name>
    <name type="common">Spinach</name>
    <dbReference type="NCBI Taxonomy" id="3562"/>
    <lineage>
        <taxon>Eukaryota</taxon>
        <taxon>Viridiplantae</taxon>
        <taxon>Streptophyta</taxon>
        <taxon>Embryophyta</taxon>
        <taxon>Tracheophyta</taxon>
        <taxon>Spermatophyta</taxon>
        <taxon>Magnoliopsida</taxon>
        <taxon>eudicotyledons</taxon>
        <taxon>Gunneridae</taxon>
        <taxon>Pentapetalae</taxon>
        <taxon>Caryophyllales</taxon>
        <taxon>Chenopodiaceae</taxon>
        <taxon>Chenopodioideae</taxon>
        <taxon>Anserineae</taxon>
        <taxon>Spinacia</taxon>
    </lineage>
</organism>